<evidence type="ECO:0000313" key="1">
    <source>
        <dbReference type="EMBL" id="GFO05491.1"/>
    </source>
</evidence>
<dbReference type="Proteomes" id="UP000735302">
    <property type="component" value="Unassembled WGS sequence"/>
</dbReference>
<gene>
    <name evidence="1" type="ORF">PoB_003199600</name>
</gene>
<accession>A0AAV4AFT4</accession>
<protein>
    <submittedName>
        <fullName evidence="1">Uncharacterized protein</fullName>
    </submittedName>
</protein>
<reference evidence="1 2" key="1">
    <citation type="journal article" date="2021" name="Elife">
        <title>Chloroplast acquisition without the gene transfer in kleptoplastic sea slugs, Plakobranchus ocellatus.</title>
        <authorList>
            <person name="Maeda T."/>
            <person name="Takahashi S."/>
            <person name="Yoshida T."/>
            <person name="Shimamura S."/>
            <person name="Takaki Y."/>
            <person name="Nagai Y."/>
            <person name="Toyoda A."/>
            <person name="Suzuki Y."/>
            <person name="Arimoto A."/>
            <person name="Ishii H."/>
            <person name="Satoh N."/>
            <person name="Nishiyama T."/>
            <person name="Hasebe M."/>
            <person name="Maruyama T."/>
            <person name="Minagawa J."/>
            <person name="Obokata J."/>
            <person name="Shigenobu S."/>
        </authorList>
    </citation>
    <scope>NUCLEOTIDE SEQUENCE [LARGE SCALE GENOMIC DNA]</scope>
</reference>
<proteinExistence type="predicted"/>
<name>A0AAV4AFT4_9GAST</name>
<evidence type="ECO:0000313" key="2">
    <source>
        <dbReference type="Proteomes" id="UP000735302"/>
    </source>
</evidence>
<keyword evidence="2" id="KW-1185">Reference proteome</keyword>
<sequence length="134" mass="14595">MQRPSYSLCCNQARTADHSSSQDRGSASRMQRPSHYFLSRSLLDLSALGLTVHLKDAASTIKHSVALGRTVHLEDAAAFTLLFAAITSQFICRKLDSIFGKCSVHHGTLCCDHDTSSLPGSSPGMAHHFQVSHR</sequence>
<dbReference type="EMBL" id="BLXT01003748">
    <property type="protein sequence ID" value="GFO05491.1"/>
    <property type="molecule type" value="Genomic_DNA"/>
</dbReference>
<comment type="caution">
    <text evidence="1">The sequence shown here is derived from an EMBL/GenBank/DDBJ whole genome shotgun (WGS) entry which is preliminary data.</text>
</comment>
<organism evidence="1 2">
    <name type="scientific">Plakobranchus ocellatus</name>
    <dbReference type="NCBI Taxonomy" id="259542"/>
    <lineage>
        <taxon>Eukaryota</taxon>
        <taxon>Metazoa</taxon>
        <taxon>Spiralia</taxon>
        <taxon>Lophotrochozoa</taxon>
        <taxon>Mollusca</taxon>
        <taxon>Gastropoda</taxon>
        <taxon>Heterobranchia</taxon>
        <taxon>Euthyneura</taxon>
        <taxon>Panpulmonata</taxon>
        <taxon>Sacoglossa</taxon>
        <taxon>Placobranchoidea</taxon>
        <taxon>Plakobranchidae</taxon>
        <taxon>Plakobranchus</taxon>
    </lineage>
</organism>
<dbReference type="AlphaFoldDB" id="A0AAV4AFT4"/>